<keyword evidence="2" id="KW-1185">Reference proteome</keyword>
<comment type="caution">
    <text evidence="1">The sequence shown here is derived from an EMBL/GenBank/DDBJ whole genome shotgun (WGS) entry which is preliminary data.</text>
</comment>
<dbReference type="Proteomes" id="UP000554520">
    <property type="component" value="Unassembled WGS sequence"/>
</dbReference>
<name>A0A839TYV6_9HYPH</name>
<organism evidence="1 2">
    <name type="scientific">Phyllobacterium trifolii</name>
    <dbReference type="NCBI Taxonomy" id="300193"/>
    <lineage>
        <taxon>Bacteria</taxon>
        <taxon>Pseudomonadati</taxon>
        <taxon>Pseudomonadota</taxon>
        <taxon>Alphaproteobacteria</taxon>
        <taxon>Hyphomicrobiales</taxon>
        <taxon>Phyllobacteriaceae</taxon>
        <taxon>Phyllobacterium</taxon>
    </lineage>
</organism>
<evidence type="ECO:0000313" key="2">
    <source>
        <dbReference type="Proteomes" id="UP000554520"/>
    </source>
</evidence>
<proteinExistence type="predicted"/>
<dbReference type="AlphaFoldDB" id="A0A839TYV6"/>
<accession>A0A839TYV6</accession>
<gene>
    <name evidence="1" type="ORF">FHS21_000149</name>
</gene>
<protein>
    <submittedName>
        <fullName evidence="1">Uncharacterized protein</fullName>
    </submittedName>
</protein>
<sequence length="54" mass="6263">MAWLTWTMSPHRSKKFCRIYKSDIISSKELTFHGDSFKYGANSLGNIKRSAPIR</sequence>
<dbReference type="EMBL" id="JACHXN010000001">
    <property type="protein sequence ID" value="MBB3143766.1"/>
    <property type="molecule type" value="Genomic_DNA"/>
</dbReference>
<evidence type="ECO:0000313" key="1">
    <source>
        <dbReference type="EMBL" id="MBB3143766.1"/>
    </source>
</evidence>
<reference evidence="1 2" key="1">
    <citation type="submission" date="2020-08" db="EMBL/GenBank/DDBJ databases">
        <title>Genomic Encyclopedia of Type Strains, Phase III (KMG-III): the genomes of soil and plant-associated and newly described type strains.</title>
        <authorList>
            <person name="Whitman W."/>
        </authorList>
    </citation>
    <scope>NUCLEOTIDE SEQUENCE [LARGE SCALE GENOMIC DNA]</scope>
    <source>
        <strain evidence="1 2">CECT 7015</strain>
    </source>
</reference>